<evidence type="ECO:0000313" key="2">
    <source>
        <dbReference type="Proteomes" id="UP000054018"/>
    </source>
</evidence>
<dbReference type="OrthoDB" id="2669289at2759"/>
<sequence>MDFNPGPTWNGNEYRQLVSPPISVAVDSLGRVFVTFPRAAEIFKGRETILTRFELDLYLVHWHLVPFYPSSNLDDWKVANFLLTSGLSMRTLDEFLSLKATKNMPLSFWMAKDLCAWAELLPSGPRWKFQIIPTMHSMKEPIQLYFQDALDCVEVLFNHLFFKDKMDFTPFQSFTTAEHLV</sequence>
<reference evidence="2" key="2">
    <citation type="submission" date="2015-01" db="EMBL/GenBank/DDBJ databases">
        <title>Evolutionary Origins and Diversification of the Mycorrhizal Mutualists.</title>
        <authorList>
            <consortium name="DOE Joint Genome Institute"/>
            <consortium name="Mycorrhizal Genomics Consortium"/>
            <person name="Kohler A."/>
            <person name="Kuo A."/>
            <person name="Nagy L.G."/>
            <person name="Floudas D."/>
            <person name="Copeland A."/>
            <person name="Barry K.W."/>
            <person name="Cichocki N."/>
            <person name="Veneault-Fourrey C."/>
            <person name="LaButti K."/>
            <person name="Lindquist E.A."/>
            <person name="Lipzen A."/>
            <person name="Lundell T."/>
            <person name="Morin E."/>
            <person name="Murat C."/>
            <person name="Riley R."/>
            <person name="Ohm R."/>
            <person name="Sun H."/>
            <person name="Tunlid A."/>
            <person name="Henrissat B."/>
            <person name="Grigoriev I.V."/>
            <person name="Hibbett D.S."/>
            <person name="Martin F."/>
        </authorList>
    </citation>
    <scope>NUCLEOTIDE SEQUENCE [LARGE SCALE GENOMIC DNA]</scope>
    <source>
        <strain evidence="2">441</strain>
    </source>
</reference>
<keyword evidence="2" id="KW-1185">Reference proteome</keyword>
<name>A0A0C9YL23_9AGAM</name>
<reference evidence="1 2" key="1">
    <citation type="submission" date="2014-04" db="EMBL/GenBank/DDBJ databases">
        <authorList>
            <consortium name="DOE Joint Genome Institute"/>
            <person name="Kuo A."/>
            <person name="Kohler A."/>
            <person name="Costa M.D."/>
            <person name="Nagy L.G."/>
            <person name="Floudas D."/>
            <person name="Copeland A."/>
            <person name="Barry K.W."/>
            <person name="Cichocki N."/>
            <person name="Veneault-Fourrey C."/>
            <person name="LaButti K."/>
            <person name="Lindquist E.A."/>
            <person name="Lipzen A."/>
            <person name="Lundell T."/>
            <person name="Morin E."/>
            <person name="Murat C."/>
            <person name="Sun H."/>
            <person name="Tunlid A."/>
            <person name="Henrissat B."/>
            <person name="Grigoriev I.V."/>
            <person name="Hibbett D.S."/>
            <person name="Martin F."/>
            <person name="Nordberg H.P."/>
            <person name="Cantor M.N."/>
            <person name="Hua S.X."/>
        </authorList>
    </citation>
    <scope>NUCLEOTIDE SEQUENCE [LARGE SCALE GENOMIC DNA]</scope>
    <source>
        <strain evidence="1 2">441</strain>
    </source>
</reference>
<dbReference type="Pfam" id="PF18759">
    <property type="entry name" value="Plavaka"/>
    <property type="match status" value="1"/>
</dbReference>
<evidence type="ECO:0000313" key="1">
    <source>
        <dbReference type="EMBL" id="KIK25720.1"/>
    </source>
</evidence>
<dbReference type="InterPro" id="IPR041078">
    <property type="entry name" value="Plavaka"/>
</dbReference>
<gene>
    <name evidence="1" type="ORF">PISMIDRAFT_9457</name>
</gene>
<dbReference type="AlphaFoldDB" id="A0A0C9YL23"/>
<dbReference type="HOGENOM" id="CLU_006344_5_3_1"/>
<organism evidence="1 2">
    <name type="scientific">Pisolithus microcarpus 441</name>
    <dbReference type="NCBI Taxonomy" id="765257"/>
    <lineage>
        <taxon>Eukaryota</taxon>
        <taxon>Fungi</taxon>
        <taxon>Dikarya</taxon>
        <taxon>Basidiomycota</taxon>
        <taxon>Agaricomycotina</taxon>
        <taxon>Agaricomycetes</taxon>
        <taxon>Agaricomycetidae</taxon>
        <taxon>Boletales</taxon>
        <taxon>Sclerodermatineae</taxon>
        <taxon>Pisolithaceae</taxon>
        <taxon>Pisolithus</taxon>
    </lineage>
</organism>
<accession>A0A0C9YL23</accession>
<proteinExistence type="predicted"/>
<protein>
    <submittedName>
        <fullName evidence="1">Uncharacterized protein</fullName>
    </submittedName>
</protein>
<dbReference type="Proteomes" id="UP000054018">
    <property type="component" value="Unassembled WGS sequence"/>
</dbReference>
<dbReference type="EMBL" id="KN833706">
    <property type="protein sequence ID" value="KIK25720.1"/>
    <property type="molecule type" value="Genomic_DNA"/>
</dbReference>